<name>A0ACB8AXJ6_9AGAM</name>
<accession>A0ACB8AXJ6</accession>
<dbReference type="Proteomes" id="UP000790709">
    <property type="component" value="Unassembled WGS sequence"/>
</dbReference>
<evidence type="ECO:0000313" key="2">
    <source>
        <dbReference type="Proteomes" id="UP000790709"/>
    </source>
</evidence>
<protein>
    <submittedName>
        <fullName evidence="1">Uncharacterized protein</fullName>
    </submittedName>
</protein>
<sequence length="140" mass="16197">MTHYLTWATYLNDFPKGESDELRGKLRQLFNTLAWIPKPCSDRAWNYRHDDNFHMCPPKHKSTAPQVLINPAMGEAVWDHLERVTVDGEEEEEEEEEEEDVAQTVANRYVVPGLPPQDMDALARIALRREEEESSGENTD</sequence>
<evidence type="ECO:0000313" key="1">
    <source>
        <dbReference type="EMBL" id="KAH7918097.1"/>
    </source>
</evidence>
<comment type="caution">
    <text evidence="1">The sequence shown here is derived from an EMBL/GenBank/DDBJ whole genome shotgun (WGS) entry which is preliminary data.</text>
</comment>
<reference evidence="1" key="1">
    <citation type="journal article" date="2021" name="New Phytol.">
        <title>Evolutionary innovations through gain and loss of genes in the ectomycorrhizal Boletales.</title>
        <authorList>
            <person name="Wu G."/>
            <person name="Miyauchi S."/>
            <person name="Morin E."/>
            <person name="Kuo A."/>
            <person name="Drula E."/>
            <person name="Varga T."/>
            <person name="Kohler A."/>
            <person name="Feng B."/>
            <person name="Cao Y."/>
            <person name="Lipzen A."/>
            <person name="Daum C."/>
            <person name="Hundley H."/>
            <person name="Pangilinan J."/>
            <person name="Johnson J."/>
            <person name="Barry K."/>
            <person name="LaButti K."/>
            <person name="Ng V."/>
            <person name="Ahrendt S."/>
            <person name="Min B."/>
            <person name="Choi I.G."/>
            <person name="Park H."/>
            <person name="Plett J.M."/>
            <person name="Magnuson J."/>
            <person name="Spatafora J.W."/>
            <person name="Nagy L.G."/>
            <person name="Henrissat B."/>
            <person name="Grigoriev I.V."/>
            <person name="Yang Z.L."/>
            <person name="Xu J."/>
            <person name="Martin F.M."/>
        </authorList>
    </citation>
    <scope>NUCLEOTIDE SEQUENCE</scope>
    <source>
        <strain evidence="1">KUC20120723A-06</strain>
    </source>
</reference>
<gene>
    <name evidence="1" type="ORF">BV22DRAFT_1051969</name>
</gene>
<proteinExistence type="predicted"/>
<keyword evidence="2" id="KW-1185">Reference proteome</keyword>
<organism evidence="1 2">
    <name type="scientific">Leucogyrophana mollusca</name>
    <dbReference type="NCBI Taxonomy" id="85980"/>
    <lineage>
        <taxon>Eukaryota</taxon>
        <taxon>Fungi</taxon>
        <taxon>Dikarya</taxon>
        <taxon>Basidiomycota</taxon>
        <taxon>Agaricomycotina</taxon>
        <taxon>Agaricomycetes</taxon>
        <taxon>Agaricomycetidae</taxon>
        <taxon>Boletales</taxon>
        <taxon>Boletales incertae sedis</taxon>
        <taxon>Leucogyrophana</taxon>
    </lineage>
</organism>
<dbReference type="EMBL" id="MU266856">
    <property type="protein sequence ID" value="KAH7918097.1"/>
    <property type="molecule type" value="Genomic_DNA"/>
</dbReference>